<evidence type="ECO:0000313" key="4">
    <source>
        <dbReference type="Proteomes" id="UP000648182"/>
    </source>
</evidence>
<protein>
    <submittedName>
        <fullName evidence="3">VWA domain-containing protein</fullName>
    </submittedName>
</protein>
<dbReference type="InterPro" id="IPR002035">
    <property type="entry name" value="VWF_A"/>
</dbReference>
<gene>
    <name evidence="3" type="ORF">H9631_10980</name>
</gene>
<feature type="region of interest" description="Disordered" evidence="1">
    <location>
        <begin position="20"/>
        <end position="44"/>
    </location>
</feature>
<evidence type="ECO:0000313" key="3">
    <source>
        <dbReference type="EMBL" id="MBD8005610.1"/>
    </source>
</evidence>
<evidence type="ECO:0000259" key="2">
    <source>
        <dbReference type="PROSITE" id="PS50234"/>
    </source>
</evidence>
<evidence type="ECO:0000256" key="1">
    <source>
        <dbReference type="SAM" id="MobiDB-lite"/>
    </source>
</evidence>
<name>A0ABR8VLG0_9BACI</name>
<feature type="domain" description="VWFA" evidence="2">
    <location>
        <begin position="151"/>
        <end position="339"/>
    </location>
</feature>
<dbReference type="PROSITE" id="PS50234">
    <property type="entry name" value="VWFA"/>
    <property type="match status" value="1"/>
</dbReference>
<sequence length="457" mass="51702">MKRLLLTILAAGVIVGGCGKAEKTKKESEPDQAVKDDATEETEVKDAWWEKEPEFYESTDLPREMTEDEKNLMRKPGEFSGEQYDEQAAIEKLKELPNHLTSEQYTEAILKLVAEDYHKEVQELIKFDPTIEVTGTRPDEDIDEPIVNGVHYAILLDASGSMNAQNKGGTRMDEAKSAIMSFIDVLPKESTVSLRVYGYEGTGSDADKERSCASTETLYHGANDSGKVKSALEQVKPAGWTPIGKAIAETKKDIPEDAGSAIVYVVSDGIETCGGDPVKEAKQLAAEGIKPIINIIGFQVDNEAQQLLKEVAEAGNGEFTLANSKQDVEKYWQEEYQRLMDAWGKWQREGLKEVGAKQKELMKKADDLGQTIMKKSDIEFKHAEDLQSVLSREGIQEEYDITNKVWNLLYERQKKNWGYGYETGTKTWREAYEDGNKVWREIYYEGNNKWQEYYHKQ</sequence>
<accession>A0ABR8VLG0</accession>
<dbReference type="Gene3D" id="3.40.50.410">
    <property type="entry name" value="von Willebrand factor, type A domain"/>
    <property type="match status" value="1"/>
</dbReference>
<organism evidence="3 4">
    <name type="scientific">Bacillus norwichensis</name>
    <dbReference type="NCBI Taxonomy" id="2762217"/>
    <lineage>
        <taxon>Bacteria</taxon>
        <taxon>Bacillati</taxon>
        <taxon>Bacillota</taxon>
        <taxon>Bacilli</taxon>
        <taxon>Bacillales</taxon>
        <taxon>Bacillaceae</taxon>
        <taxon>Bacillus</taxon>
    </lineage>
</organism>
<dbReference type="Proteomes" id="UP000648182">
    <property type="component" value="Unassembled WGS sequence"/>
</dbReference>
<dbReference type="SUPFAM" id="SSF53300">
    <property type="entry name" value="vWA-like"/>
    <property type="match status" value="1"/>
</dbReference>
<dbReference type="InterPro" id="IPR036465">
    <property type="entry name" value="vWFA_dom_sf"/>
</dbReference>
<reference evidence="3 4" key="1">
    <citation type="submission" date="2020-08" db="EMBL/GenBank/DDBJ databases">
        <title>A Genomic Blueprint of the Chicken Gut Microbiome.</title>
        <authorList>
            <person name="Gilroy R."/>
            <person name="Ravi A."/>
            <person name="Getino M."/>
            <person name="Pursley I."/>
            <person name="Horton D.L."/>
            <person name="Alikhan N.-F."/>
            <person name="Baker D."/>
            <person name="Gharbi K."/>
            <person name="Hall N."/>
            <person name="Watson M."/>
            <person name="Adriaenssens E.M."/>
            <person name="Foster-Nyarko E."/>
            <person name="Jarju S."/>
            <person name="Secka A."/>
            <person name="Antonio M."/>
            <person name="Oren A."/>
            <person name="Chaudhuri R."/>
            <person name="La Ragione R.M."/>
            <person name="Hildebrand F."/>
            <person name="Pallen M.J."/>
        </authorList>
    </citation>
    <scope>NUCLEOTIDE SEQUENCE [LARGE SCALE GENOMIC DNA]</scope>
    <source>
        <strain evidence="3 4">Sa1BUA2</strain>
    </source>
</reference>
<dbReference type="SMART" id="SM00327">
    <property type="entry name" value="VWA"/>
    <property type="match status" value="1"/>
</dbReference>
<dbReference type="RefSeq" id="WP_191812723.1">
    <property type="nucleotide sequence ID" value="NZ_JACSPV010000016.1"/>
</dbReference>
<comment type="caution">
    <text evidence="3">The sequence shown here is derived from an EMBL/GenBank/DDBJ whole genome shotgun (WGS) entry which is preliminary data.</text>
</comment>
<dbReference type="EMBL" id="JACSPV010000016">
    <property type="protein sequence ID" value="MBD8005610.1"/>
    <property type="molecule type" value="Genomic_DNA"/>
</dbReference>
<dbReference type="Pfam" id="PF13519">
    <property type="entry name" value="VWA_2"/>
    <property type="match status" value="1"/>
</dbReference>
<dbReference type="PROSITE" id="PS51257">
    <property type="entry name" value="PROKAR_LIPOPROTEIN"/>
    <property type="match status" value="1"/>
</dbReference>
<keyword evidence="4" id="KW-1185">Reference proteome</keyword>
<proteinExistence type="predicted"/>